<dbReference type="Proteomes" id="UP000076532">
    <property type="component" value="Unassembled WGS sequence"/>
</dbReference>
<proteinExistence type="predicted"/>
<name>A0A166WHE1_9AGAM</name>
<accession>A0A166WHE1</accession>
<evidence type="ECO:0000313" key="1">
    <source>
        <dbReference type="EMBL" id="KZP33758.1"/>
    </source>
</evidence>
<keyword evidence="2" id="KW-1185">Reference proteome</keyword>
<reference evidence="1 2" key="1">
    <citation type="journal article" date="2016" name="Mol. Biol. Evol.">
        <title>Comparative Genomics of Early-Diverging Mushroom-Forming Fungi Provides Insights into the Origins of Lignocellulose Decay Capabilities.</title>
        <authorList>
            <person name="Nagy L.G."/>
            <person name="Riley R."/>
            <person name="Tritt A."/>
            <person name="Adam C."/>
            <person name="Daum C."/>
            <person name="Floudas D."/>
            <person name="Sun H."/>
            <person name="Yadav J.S."/>
            <person name="Pangilinan J."/>
            <person name="Larsson K.H."/>
            <person name="Matsuura K."/>
            <person name="Barry K."/>
            <person name="Labutti K."/>
            <person name="Kuo R."/>
            <person name="Ohm R.A."/>
            <person name="Bhattacharya S.S."/>
            <person name="Shirouzu T."/>
            <person name="Yoshinaga Y."/>
            <person name="Martin F.M."/>
            <person name="Grigoriev I.V."/>
            <person name="Hibbett D.S."/>
        </authorList>
    </citation>
    <scope>NUCLEOTIDE SEQUENCE [LARGE SCALE GENOMIC DNA]</scope>
    <source>
        <strain evidence="1 2">CBS 109695</strain>
    </source>
</reference>
<evidence type="ECO:0000313" key="2">
    <source>
        <dbReference type="Proteomes" id="UP000076532"/>
    </source>
</evidence>
<dbReference type="EMBL" id="KV417481">
    <property type="protein sequence ID" value="KZP33758.1"/>
    <property type="molecule type" value="Genomic_DNA"/>
</dbReference>
<gene>
    <name evidence="1" type="ORF">FIBSPDRAFT_846926</name>
</gene>
<sequence length="100" mass="10857">MSRFIGGRFPNGSLRAWRPKDIPPGHCGMHETNPGIVKSRLCALGGTFLEIGVGFLSVSVPRSDTTRSEGRRLATQGGRFEFSLARSNPHSAWFAALTLT</sequence>
<organism evidence="1 2">
    <name type="scientific">Athelia psychrophila</name>
    <dbReference type="NCBI Taxonomy" id="1759441"/>
    <lineage>
        <taxon>Eukaryota</taxon>
        <taxon>Fungi</taxon>
        <taxon>Dikarya</taxon>
        <taxon>Basidiomycota</taxon>
        <taxon>Agaricomycotina</taxon>
        <taxon>Agaricomycetes</taxon>
        <taxon>Agaricomycetidae</taxon>
        <taxon>Atheliales</taxon>
        <taxon>Atheliaceae</taxon>
        <taxon>Athelia</taxon>
    </lineage>
</organism>
<protein>
    <submittedName>
        <fullName evidence="1">Uncharacterized protein</fullName>
    </submittedName>
</protein>
<dbReference type="AlphaFoldDB" id="A0A166WHE1"/>